<name>A0AAV2VZL0_9VIBR</name>
<dbReference type="EMBL" id="CAOF01000199">
    <property type="protein sequence ID" value="CCO50210.1"/>
    <property type="molecule type" value="Genomic_DNA"/>
</dbReference>
<dbReference type="RefSeq" id="WP_022614080.1">
    <property type="nucleotide sequence ID" value="NZ_LK391966.1"/>
</dbReference>
<gene>
    <name evidence="1" type="ORF">VIBNISOn1_p0047</name>
</gene>
<proteinExistence type="predicted"/>
<protein>
    <submittedName>
        <fullName evidence="1">Uncharacterized protein</fullName>
    </submittedName>
</protein>
<evidence type="ECO:0000313" key="1">
    <source>
        <dbReference type="EMBL" id="CCO50210.1"/>
    </source>
</evidence>
<comment type="caution">
    <text evidence="1">The sequence shown here is derived from an EMBL/GenBank/DDBJ whole genome shotgun (WGS) entry which is preliminary data.</text>
</comment>
<dbReference type="Proteomes" id="UP000018211">
    <property type="component" value="Unassembled WGS sequence"/>
</dbReference>
<accession>A0AAV2VZL0</accession>
<evidence type="ECO:0000313" key="2">
    <source>
        <dbReference type="Proteomes" id="UP000018211"/>
    </source>
</evidence>
<reference evidence="1 2" key="1">
    <citation type="journal article" date="2013" name="ISME J.">
        <title>Comparative genomics of pathogenic lineages of Vibrio nigripulchritudo identifies virulence-associated traits.</title>
        <authorList>
            <person name="Goudenege D."/>
            <person name="Labreuche Y."/>
            <person name="Krin E."/>
            <person name="Ansquer D."/>
            <person name="Mangenot S."/>
            <person name="Calteau A."/>
            <person name="Medigue C."/>
            <person name="Mazel D."/>
            <person name="Polz M.F."/>
            <person name="Le Roux F."/>
        </authorList>
    </citation>
    <scope>NUCLEOTIDE SEQUENCE [LARGE SCALE GENOMIC DNA]</scope>
    <source>
        <strain evidence="1 2">SOn1</strain>
    </source>
</reference>
<dbReference type="AlphaFoldDB" id="A0AAV2VZL0"/>
<organism evidence="1 2">
    <name type="scientific">Vibrio nigripulchritudo SOn1</name>
    <dbReference type="NCBI Taxonomy" id="1238450"/>
    <lineage>
        <taxon>Bacteria</taxon>
        <taxon>Pseudomonadati</taxon>
        <taxon>Pseudomonadota</taxon>
        <taxon>Gammaproteobacteria</taxon>
        <taxon>Vibrionales</taxon>
        <taxon>Vibrionaceae</taxon>
        <taxon>Vibrio</taxon>
    </lineage>
</organism>
<sequence>MENSNRLGLVPTIDGSEFSALIKAVDDLRIKQSSAFESQTEALMKLDIGALPESTVTLAQRFVRKRSRFKSNFTLLKQSKFAEYLDLQDSNTSRALKVMRDKREVLFLETQDGPLYTHFQLNKDLCIYKTLLHGCRGFTSLFQVGISHLGLQRNLQLKLTMPNCQIPKLMS</sequence>